<protein>
    <recommendedName>
        <fullName evidence="2">Zeta toxin domain-containing protein</fullName>
    </recommendedName>
</protein>
<name>A0A0F9IA11_9ZZZZ</name>
<sequence>MSKIIVLVGNIGSGKTTWIKKFLKKTKGKYVVVSRDAIRYMIGGGKYIFDLDLEPAVWNSEGKIIEEFMKLKVNIIVDEVGINKKLRKKYIDLANQFGYEKIAMEMPKLSKQVCVDRRMQNPHQQADRKLWESVWDNFDKMYEAPIVNEGFHKVEHKGEK</sequence>
<dbReference type="Pfam" id="PF13671">
    <property type="entry name" value="AAA_33"/>
    <property type="match status" value="1"/>
</dbReference>
<evidence type="ECO:0008006" key="2">
    <source>
        <dbReference type="Google" id="ProtNLM"/>
    </source>
</evidence>
<dbReference type="Gene3D" id="3.40.50.300">
    <property type="entry name" value="P-loop containing nucleotide triphosphate hydrolases"/>
    <property type="match status" value="1"/>
</dbReference>
<dbReference type="PIRSF" id="PIRSF037081">
    <property type="entry name" value="P-loop_All4644_prd"/>
    <property type="match status" value="1"/>
</dbReference>
<dbReference type="InterPro" id="IPR017101">
    <property type="entry name" value="P-loop_ATP/GTP-bd_All4644_prd"/>
</dbReference>
<proteinExistence type="predicted"/>
<dbReference type="SUPFAM" id="SSF52540">
    <property type="entry name" value="P-loop containing nucleoside triphosphate hydrolases"/>
    <property type="match status" value="1"/>
</dbReference>
<gene>
    <name evidence="1" type="ORF">LCGC14_1685060</name>
</gene>
<accession>A0A0F9IA11</accession>
<dbReference type="EMBL" id="LAZR01014658">
    <property type="protein sequence ID" value="KKM16509.1"/>
    <property type="molecule type" value="Genomic_DNA"/>
</dbReference>
<dbReference type="AlphaFoldDB" id="A0A0F9IA11"/>
<comment type="caution">
    <text evidence="1">The sequence shown here is derived from an EMBL/GenBank/DDBJ whole genome shotgun (WGS) entry which is preliminary data.</text>
</comment>
<organism evidence="1">
    <name type="scientific">marine sediment metagenome</name>
    <dbReference type="NCBI Taxonomy" id="412755"/>
    <lineage>
        <taxon>unclassified sequences</taxon>
        <taxon>metagenomes</taxon>
        <taxon>ecological metagenomes</taxon>
    </lineage>
</organism>
<reference evidence="1" key="1">
    <citation type="journal article" date="2015" name="Nature">
        <title>Complex archaea that bridge the gap between prokaryotes and eukaryotes.</title>
        <authorList>
            <person name="Spang A."/>
            <person name="Saw J.H."/>
            <person name="Jorgensen S.L."/>
            <person name="Zaremba-Niedzwiedzka K."/>
            <person name="Martijn J."/>
            <person name="Lind A.E."/>
            <person name="van Eijk R."/>
            <person name="Schleper C."/>
            <person name="Guy L."/>
            <person name="Ettema T.J."/>
        </authorList>
    </citation>
    <scope>NUCLEOTIDE SEQUENCE</scope>
</reference>
<dbReference type="InterPro" id="IPR027417">
    <property type="entry name" value="P-loop_NTPase"/>
</dbReference>
<evidence type="ECO:0000313" key="1">
    <source>
        <dbReference type="EMBL" id="KKM16509.1"/>
    </source>
</evidence>